<gene>
    <name evidence="3" type="ORF">CWC46_19170</name>
    <name evidence="4" type="ORF">Ser39006_019170</name>
</gene>
<accession>A0A2I5TAZ0</accession>
<keyword evidence="2" id="KW-0472">Membrane</keyword>
<evidence type="ECO:0000256" key="1">
    <source>
        <dbReference type="SAM" id="MobiDB-lite"/>
    </source>
</evidence>
<feature type="region of interest" description="Disordered" evidence="1">
    <location>
        <begin position="41"/>
        <end position="78"/>
    </location>
</feature>
<protein>
    <submittedName>
        <fullName evidence="4">Uncharacterized protein</fullName>
    </submittedName>
</protein>
<name>A0A2I5TAZ0_SERS3</name>
<keyword evidence="5" id="KW-1185">Reference proteome</keyword>
<reference evidence="4" key="4">
    <citation type="submission" date="2017-11" db="EMBL/GenBank/DDBJ databases">
        <title>Complete genome sequence of Serratia sp. ATCC 39006.</title>
        <authorList>
            <person name="Hampton H.G."/>
            <person name="Jackson S.A."/>
            <person name="Jauregui R."/>
            <person name="Poulter G.T.M."/>
            <person name="Salmond G.P.C."/>
            <person name="Fineran P.C."/>
        </authorList>
    </citation>
    <scope>NUCLEOTIDE SEQUENCE</scope>
    <source>
        <strain evidence="4">ATCC 39006</strain>
    </source>
</reference>
<dbReference type="AlphaFoldDB" id="A0A2I5TAZ0"/>
<keyword evidence="2" id="KW-0812">Transmembrane</keyword>
<dbReference type="Proteomes" id="UP000017700">
    <property type="component" value="Chromosome"/>
</dbReference>
<organism evidence="4 5">
    <name type="scientific">Serratia sp. (strain ATCC 39006)</name>
    <name type="common">Prodigiosinella confusarubida</name>
    <dbReference type="NCBI Taxonomy" id="104623"/>
    <lineage>
        <taxon>Bacteria</taxon>
        <taxon>Pseudomonadati</taxon>
        <taxon>Pseudomonadota</taxon>
        <taxon>Gammaproteobacteria</taxon>
        <taxon>Enterobacterales</taxon>
        <taxon>Pectobacteriaceae</taxon>
        <taxon>Prodigiosinella</taxon>
    </lineage>
</organism>
<evidence type="ECO:0000313" key="6">
    <source>
        <dbReference type="Proteomes" id="UP000233778"/>
    </source>
</evidence>
<reference evidence="4 5" key="1">
    <citation type="journal article" date="2013" name="Genome Announc.">
        <title>Draft genome sequence of Serratia sp. strain ATCC 39006, a model bacterium for analysis of the biosynthesis and regulation of prodigiosin, a carbapenem, and gas vesicles.</title>
        <authorList>
            <person name="Fineran P.C."/>
            <person name="Iglesias Cans M.C."/>
            <person name="Ramsay J.P."/>
            <person name="Wilf N.M."/>
            <person name="Cossyleon D."/>
            <person name="McNeil M.B."/>
            <person name="Williamson N.R."/>
            <person name="Monson R.E."/>
            <person name="Becher S.A."/>
            <person name="Stanton J.A."/>
            <person name="Brugger K."/>
            <person name="Brown S.D."/>
            <person name="Salmond G.P."/>
        </authorList>
    </citation>
    <scope>NUCLEOTIDE SEQUENCE [LARGE SCALE GENOMIC DNA]</scope>
    <source>
        <strain evidence="4">ATCC 39006</strain>
        <strain evidence="5">ATCC 39006 / SC 11482</strain>
    </source>
</reference>
<dbReference type="EMBL" id="CP025084">
    <property type="protein sequence ID" value="AUH06060.1"/>
    <property type="molecule type" value="Genomic_DNA"/>
</dbReference>
<dbReference type="KEGG" id="serq:CWC46_19170"/>
<reference evidence="3 6" key="3">
    <citation type="submission" date="2017-11" db="EMBL/GenBank/DDBJ databases">
        <title>Complete genome sequence of Serratia sp. ATCC 39006 LacA.</title>
        <authorList>
            <person name="Hampton H.G."/>
            <person name="Jackson S.A."/>
            <person name="Jauregui R."/>
            <person name="Poulter G.T.M."/>
            <person name="Salmond G.P.C."/>
            <person name="Fineran P.C."/>
        </authorList>
    </citation>
    <scope>NUCLEOTIDE SEQUENCE [LARGE SCALE GENOMIC DNA]</scope>
    <source>
        <strain evidence="3 6">ATCC 39006</strain>
    </source>
</reference>
<reference evidence="4" key="2">
    <citation type="submission" date="2013-09" db="EMBL/GenBank/DDBJ databases">
        <authorList>
            <person name="Wang G."/>
            <person name="Yang Y."/>
            <person name="Su Y."/>
        </authorList>
    </citation>
    <scope>NUCLEOTIDE SEQUENCE</scope>
    <source>
        <strain evidence="4">ATCC 39006</strain>
    </source>
</reference>
<dbReference type="Proteomes" id="UP000233778">
    <property type="component" value="Chromosome"/>
</dbReference>
<evidence type="ECO:0000313" key="4">
    <source>
        <dbReference type="EMBL" id="AUH06060.1"/>
    </source>
</evidence>
<evidence type="ECO:0000256" key="2">
    <source>
        <dbReference type="SAM" id="Phobius"/>
    </source>
</evidence>
<evidence type="ECO:0000313" key="3">
    <source>
        <dbReference type="EMBL" id="AUH01737.1"/>
    </source>
</evidence>
<sequence>MVVSGNLAGILLLSQNGISGFLFKIISMITYPINFEWQKGGKRKHPDELTQVSGQGDNSAKGRFKRRLQLPQRGEVQR</sequence>
<dbReference type="EMBL" id="CP025085">
    <property type="protein sequence ID" value="AUH01737.1"/>
    <property type="molecule type" value="Genomic_DNA"/>
</dbReference>
<keyword evidence="2" id="KW-1133">Transmembrane helix</keyword>
<dbReference type="KEGG" id="sera:Ser39006_019170"/>
<feature type="transmembrane region" description="Helical" evidence="2">
    <location>
        <begin position="12"/>
        <end position="33"/>
    </location>
</feature>
<proteinExistence type="predicted"/>
<evidence type="ECO:0000313" key="5">
    <source>
        <dbReference type="Proteomes" id="UP000017700"/>
    </source>
</evidence>